<organism evidence="20 21">
    <name type="scientific">Hibiscus syriacus</name>
    <name type="common">Rose of Sharon</name>
    <dbReference type="NCBI Taxonomy" id="106335"/>
    <lineage>
        <taxon>Eukaryota</taxon>
        <taxon>Viridiplantae</taxon>
        <taxon>Streptophyta</taxon>
        <taxon>Embryophyta</taxon>
        <taxon>Tracheophyta</taxon>
        <taxon>Spermatophyta</taxon>
        <taxon>Magnoliopsida</taxon>
        <taxon>eudicotyledons</taxon>
        <taxon>Gunneridae</taxon>
        <taxon>Pentapetalae</taxon>
        <taxon>rosids</taxon>
        <taxon>malvids</taxon>
        <taxon>Malvales</taxon>
        <taxon>Malvaceae</taxon>
        <taxon>Malvoideae</taxon>
        <taxon>Hibiscus</taxon>
    </lineage>
</organism>
<dbReference type="Proteomes" id="UP000436088">
    <property type="component" value="Unassembled WGS sequence"/>
</dbReference>
<evidence type="ECO:0000256" key="12">
    <source>
        <dbReference type="ARBA" id="ARBA00022989"/>
    </source>
</evidence>
<dbReference type="InterPro" id="IPR008271">
    <property type="entry name" value="Ser/Thr_kinase_AS"/>
</dbReference>
<evidence type="ECO:0000256" key="5">
    <source>
        <dbReference type="ARBA" id="ARBA00022475"/>
    </source>
</evidence>
<keyword evidence="13 17" id="KW-0472">Membrane</keyword>
<evidence type="ECO:0000256" key="9">
    <source>
        <dbReference type="ARBA" id="ARBA00022734"/>
    </source>
</evidence>
<keyword evidence="8 18" id="KW-0732">Signal</keyword>
<dbReference type="Gene3D" id="1.10.510.10">
    <property type="entry name" value="Transferase(Phosphotransferase) domain 1"/>
    <property type="match status" value="1"/>
</dbReference>
<accession>A0A6A2WMD4</accession>
<feature type="region of interest" description="Disordered" evidence="16">
    <location>
        <begin position="283"/>
        <end position="307"/>
    </location>
</feature>
<dbReference type="Gene3D" id="2.60.120.200">
    <property type="match status" value="1"/>
</dbReference>
<feature type="chain" id="PRO_5025517773" description="non-specific serine/threonine protein kinase" evidence="18">
    <location>
        <begin position="38"/>
        <end position="675"/>
    </location>
</feature>
<feature type="signal peptide" evidence="18">
    <location>
        <begin position="1"/>
        <end position="37"/>
    </location>
</feature>
<keyword evidence="14" id="KW-0675">Receptor</keyword>
<reference evidence="20" key="1">
    <citation type="submission" date="2019-09" db="EMBL/GenBank/DDBJ databases">
        <title>Draft genome information of white flower Hibiscus syriacus.</title>
        <authorList>
            <person name="Kim Y.-M."/>
        </authorList>
    </citation>
    <scope>NUCLEOTIDE SEQUENCE [LARGE SCALE GENOMIC DNA]</scope>
    <source>
        <strain evidence="20">YM2019G1</strain>
    </source>
</reference>
<keyword evidence="6" id="KW-0723">Serine/threonine-protein kinase</keyword>
<dbReference type="GO" id="GO:0030246">
    <property type="term" value="F:carbohydrate binding"/>
    <property type="evidence" value="ECO:0007669"/>
    <property type="project" value="UniProtKB-KW"/>
</dbReference>
<keyword evidence="9" id="KW-0430">Lectin</keyword>
<protein>
    <recommendedName>
        <fullName evidence="4">non-specific serine/threonine protein kinase</fullName>
        <ecNumber evidence="4">2.7.11.1</ecNumber>
    </recommendedName>
</protein>
<dbReference type="Pfam" id="PF00069">
    <property type="entry name" value="Pkinase"/>
    <property type="match status" value="1"/>
</dbReference>
<keyword evidence="12 17" id="KW-1133">Transmembrane helix</keyword>
<keyword evidence="21" id="KW-1185">Reference proteome</keyword>
<dbReference type="SUPFAM" id="SSF49899">
    <property type="entry name" value="Concanavalin A-like lectins/glucanases"/>
    <property type="match status" value="1"/>
</dbReference>
<dbReference type="SMART" id="SM00220">
    <property type="entry name" value="S_TKc"/>
    <property type="match status" value="1"/>
</dbReference>
<dbReference type="InterPro" id="IPR011009">
    <property type="entry name" value="Kinase-like_dom_sf"/>
</dbReference>
<dbReference type="GO" id="GO:0005524">
    <property type="term" value="F:ATP binding"/>
    <property type="evidence" value="ECO:0007669"/>
    <property type="project" value="UniProtKB-KW"/>
</dbReference>
<keyword evidence="7 17" id="KW-0812">Transmembrane</keyword>
<dbReference type="PROSITE" id="PS00108">
    <property type="entry name" value="PROTEIN_KINASE_ST"/>
    <property type="match status" value="1"/>
</dbReference>
<comment type="similarity">
    <text evidence="2">In the N-terminal section; belongs to the leguminous lectin family.</text>
</comment>
<dbReference type="GO" id="GO:0005886">
    <property type="term" value="C:plasma membrane"/>
    <property type="evidence" value="ECO:0007669"/>
    <property type="project" value="UniProtKB-SubCell"/>
</dbReference>
<evidence type="ECO:0000259" key="19">
    <source>
        <dbReference type="PROSITE" id="PS50011"/>
    </source>
</evidence>
<dbReference type="InterPro" id="IPR000719">
    <property type="entry name" value="Prot_kinase_dom"/>
</dbReference>
<dbReference type="PANTHER" id="PTHR27007">
    <property type="match status" value="1"/>
</dbReference>
<dbReference type="InterPro" id="IPR000985">
    <property type="entry name" value="Lectin_LegA_CS"/>
</dbReference>
<evidence type="ECO:0000256" key="7">
    <source>
        <dbReference type="ARBA" id="ARBA00022692"/>
    </source>
</evidence>
<evidence type="ECO:0000256" key="10">
    <source>
        <dbReference type="ARBA" id="ARBA00022741"/>
    </source>
</evidence>
<sequence>MMKAPNAENLCLESRKHAFVFLLSILVMRLVVHLSKAASTDDNINFSFTRFNQTTPEMVYESDASASNQCTGSNGNGDTVGRATYYKPMHLWDNSSGNLILADFTTQFTFSIGSSQGGMSGDGFAFFLAPGGTKIPPDAGGGCLGLQSRCYKGNDSCFVAVEFDTYNQLWDPPGMSVQVGIDLNNVTTPLTAIQWWWLSDSEDRRKVYAFIRYNSSTRNLSVLIDFDDSTAQNSSNLSTTLDLSLYLPEWVTFGFSGATGGDSNELHTIYSWNFSSRLQVSRPLNTSTNPPPTEAPAPAKIPSNPSGRKSRTWLWVVLAIAGVISALLPGLGSVWFFCRRRKYSSREDGTISVNVQMEMVTAPRQFSYMELRLATNNFSDEGMLGEGGSDKEFLIVYEFLPNKSLDYHLHREPCLLTWDKRYKIARGLASAVFYLQEQCDQCVLHRDIKSSNVLLDLSFNAKLGDFGLARLVEHGQGSRTTQVMLGTDGYIAPECLDTYRAVKESDIYSFGIVILEIATGKKAIAAHERHSKKSRTKLVEWVWELYGKESLVDAADIRLYGNYDMEQMERLLLVGLACAHPGYFVRPSITQVIDILGFKAPCPMVPREMPLPTFGSALEDNSVASSAFISSRTGGCSRSQSLISGPSVRVLKDKGKTRSVAGSDMEAGQSYVVGT</sequence>
<dbReference type="Pfam" id="PF00139">
    <property type="entry name" value="Lectin_legB"/>
    <property type="match status" value="1"/>
</dbReference>
<feature type="transmembrane region" description="Helical" evidence="17">
    <location>
        <begin position="313"/>
        <end position="337"/>
    </location>
</feature>
<dbReference type="FunFam" id="1.10.510.10:FF:000240">
    <property type="entry name" value="Lectin-domain containing receptor kinase A4.3"/>
    <property type="match status" value="1"/>
</dbReference>
<proteinExistence type="inferred from homology"/>
<evidence type="ECO:0000256" key="14">
    <source>
        <dbReference type="ARBA" id="ARBA00023170"/>
    </source>
</evidence>
<evidence type="ECO:0000256" key="4">
    <source>
        <dbReference type="ARBA" id="ARBA00012513"/>
    </source>
</evidence>
<evidence type="ECO:0000256" key="16">
    <source>
        <dbReference type="SAM" id="MobiDB-lite"/>
    </source>
</evidence>
<keyword evidence="11" id="KW-0067">ATP-binding</keyword>
<dbReference type="InterPro" id="IPR019825">
    <property type="entry name" value="Lectin_legB_Mn/Ca_BS"/>
</dbReference>
<dbReference type="GO" id="GO:0002229">
    <property type="term" value="P:defense response to oomycetes"/>
    <property type="evidence" value="ECO:0007669"/>
    <property type="project" value="UniProtKB-ARBA"/>
</dbReference>
<name>A0A6A2WMD4_HIBSY</name>
<evidence type="ECO:0000256" key="3">
    <source>
        <dbReference type="ARBA" id="ARBA00010217"/>
    </source>
</evidence>
<dbReference type="SUPFAM" id="SSF56112">
    <property type="entry name" value="Protein kinase-like (PK-like)"/>
    <property type="match status" value="1"/>
</dbReference>
<keyword evidence="10" id="KW-0547">Nucleotide-binding</keyword>
<dbReference type="GO" id="GO:0004674">
    <property type="term" value="F:protein serine/threonine kinase activity"/>
    <property type="evidence" value="ECO:0007669"/>
    <property type="project" value="UniProtKB-KW"/>
</dbReference>
<dbReference type="InterPro" id="IPR050528">
    <property type="entry name" value="L-type_Lectin-RKs"/>
</dbReference>
<gene>
    <name evidence="20" type="ORF">F3Y22_tig00116944pilonHSYRG00253</name>
</gene>
<dbReference type="AlphaFoldDB" id="A0A6A2WMD4"/>
<evidence type="ECO:0000313" key="20">
    <source>
        <dbReference type="EMBL" id="KAE8660988.1"/>
    </source>
</evidence>
<dbReference type="InterPro" id="IPR001220">
    <property type="entry name" value="Legume_lectin_dom"/>
</dbReference>
<comment type="subcellular location">
    <subcellularLocation>
        <location evidence="1">Cell membrane</location>
        <topology evidence="1">Single-pass type I membrane protein</topology>
    </subcellularLocation>
</comment>
<comment type="caution">
    <text evidence="20">The sequence shown here is derived from an EMBL/GenBank/DDBJ whole genome shotgun (WGS) entry which is preliminary data.</text>
</comment>
<evidence type="ECO:0000256" key="15">
    <source>
        <dbReference type="ARBA" id="ARBA00023180"/>
    </source>
</evidence>
<evidence type="ECO:0000256" key="18">
    <source>
        <dbReference type="SAM" id="SignalP"/>
    </source>
</evidence>
<evidence type="ECO:0000256" key="2">
    <source>
        <dbReference type="ARBA" id="ARBA00008536"/>
    </source>
</evidence>
<keyword evidence="6" id="KW-0808">Transferase</keyword>
<evidence type="ECO:0000256" key="6">
    <source>
        <dbReference type="ARBA" id="ARBA00022527"/>
    </source>
</evidence>
<keyword evidence="15" id="KW-0325">Glycoprotein</keyword>
<feature type="domain" description="Protein kinase" evidence="19">
    <location>
        <begin position="323"/>
        <end position="583"/>
    </location>
</feature>
<evidence type="ECO:0000256" key="11">
    <source>
        <dbReference type="ARBA" id="ARBA00022840"/>
    </source>
</evidence>
<dbReference type="PROSITE" id="PS00308">
    <property type="entry name" value="LECTIN_LEGUME_ALPHA"/>
    <property type="match status" value="1"/>
</dbReference>
<keyword evidence="5" id="KW-1003">Cell membrane</keyword>
<keyword evidence="6" id="KW-0418">Kinase</keyword>
<dbReference type="CDD" id="cd06899">
    <property type="entry name" value="lectin_legume_LecRK_Arcelin_ConA"/>
    <property type="match status" value="1"/>
</dbReference>
<dbReference type="PROSITE" id="PS50011">
    <property type="entry name" value="PROTEIN_KINASE_DOM"/>
    <property type="match status" value="1"/>
</dbReference>
<dbReference type="EMBL" id="VEPZ02001728">
    <property type="protein sequence ID" value="KAE8660988.1"/>
    <property type="molecule type" value="Genomic_DNA"/>
</dbReference>
<evidence type="ECO:0000256" key="8">
    <source>
        <dbReference type="ARBA" id="ARBA00022729"/>
    </source>
</evidence>
<dbReference type="EC" id="2.7.11.1" evidence="4"/>
<dbReference type="PROSITE" id="PS00307">
    <property type="entry name" value="LECTIN_LEGUME_BETA"/>
    <property type="match status" value="1"/>
</dbReference>
<comment type="similarity">
    <text evidence="3">In the C-terminal section; belongs to the protein kinase superfamily. Ser/Thr protein kinase family.</text>
</comment>
<dbReference type="InterPro" id="IPR013320">
    <property type="entry name" value="ConA-like_dom_sf"/>
</dbReference>
<evidence type="ECO:0000256" key="1">
    <source>
        <dbReference type="ARBA" id="ARBA00004251"/>
    </source>
</evidence>
<evidence type="ECO:0000256" key="13">
    <source>
        <dbReference type="ARBA" id="ARBA00023136"/>
    </source>
</evidence>
<evidence type="ECO:0000256" key="17">
    <source>
        <dbReference type="SAM" id="Phobius"/>
    </source>
</evidence>
<evidence type="ECO:0000313" key="21">
    <source>
        <dbReference type="Proteomes" id="UP000436088"/>
    </source>
</evidence>